<dbReference type="AlphaFoldDB" id="A0A0R1K9N8"/>
<reference evidence="8 9" key="1">
    <citation type="journal article" date="2015" name="Genome Announc.">
        <title>Expanding the biotechnology potential of lactobacilli through comparative genomics of 213 strains and associated genera.</title>
        <authorList>
            <person name="Sun Z."/>
            <person name="Harris H.M."/>
            <person name="McCann A."/>
            <person name="Guo C."/>
            <person name="Argimon S."/>
            <person name="Zhang W."/>
            <person name="Yang X."/>
            <person name="Jeffery I.B."/>
            <person name="Cooney J.C."/>
            <person name="Kagawa T.F."/>
            <person name="Liu W."/>
            <person name="Song Y."/>
            <person name="Salvetti E."/>
            <person name="Wrobel A."/>
            <person name="Rasinkangas P."/>
            <person name="Parkhill J."/>
            <person name="Rea M.C."/>
            <person name="O'Sullivan O."/>
            <person name="Ritari J."/>
            <person name="Douillard F.P."/>
            <person name="Paul Ross R."/>
            <person name="Yang R."/>
            <person name="Briner A.E."/>
            <person name="Felis G.E."/>
            <person name="de Vos W.M."/>
            <person name="Barrangou R."/>
            <person name="Klaenhammer T.R."/>
            <person name="Caufield P.W."/>
            <person name="Cui Y."/>
            <person name="Zhang H."/>
            <person name="O'Toole P.W."/>
        </authorList>
    </citation>
    <scope>NUCLEOTIDE SEQUENCE [LARGE SCALE GENOMIC DNA]</scope>
    <source>
        <strain evidence="8 9">DSM 19117</strain>
    </source>
</reference>
<dbReference type="STRING" id="1423773.FD30_GL000582"/>
<dbReference type="SUPFAM" id="SSF52540">
    <property type="entry name" value="P-loop containing nucleoside triphosphate hydrolases"/>
    <property type="match status" value="1"/>
</dbReference>
<evidence type="ECO:0000313" key="8">
    <source>
        <dbReference type="EMBL" id="KRK77220.1"/>
    </source>
</evidence>
<feature type="transmembrane region" description="Helical" evidence="5">
    <location>
        <begin position="156"/>
        <end position="177"/>
    </location>
</feature>
<dbReference type="GO" id="GO:0005524">
    <property type="term" value="F:ATP binding"/>
    <property type="evidence" value="ECO:0007669"/>
    <property type="project" value="UniProtKB-KW"/>
</dbReference>
<dbReference type="OrthoDB" id="2260349at2"/>
<dbReference type="InterPro" id="IPR039421">
    <property type="entry name" value="Type_1_exporter"/>
</dbReference>
<evidence type="ECO:0000259" key="6">
    <source>
        <dbReference type="PROSITE" id="PS50893"/>
    </source>
</evidence>
<dbReference type="GO" id="GO:0005886">
    <property type="term" value="C:plasma membrane"/>
    <property type="evidence" value="ECO:0007669"/>
    <property type="project" value="UniProtKB-SubCell"/>
</dbReference>
<accession>A0A0R1K9N8</accession>
<dbReference type="Pfam" id="PF00005">
    <property type="entry name" value="ABC_tran"/>
    <property type="match status" value="1"/>
</dbReference>
<dbReference type="Proteomes" id="UP000051162">
    <property type="component" value="Unassembled WGS sequence"/>
</dbReference>
<dbReference type="InterPro" id="IPR003439">
    <property type="entry name" value="ABC_transporter-like_ATP-bd"/>
</dbReference>
<dbReference type="InterPro" id="IPR036640">
    <property type="entry name" value="ABC1_TM_sf"/>
</dbReference>
<evidence type="ECO:0000256" key="4">
    <source>
        <dbReference type="ARBA" id="ARBA00023136"/>
    </source>
</evidence>
<evidence type="ECO:0000313" key="9">
    <source>
        <dbReference type="Proteomes" id="UP000051162"/>
    </source>
</evidence>
<sequence>MEVENVLVRRYWHYARYSVGWLLLLIPIASAIEIAVAALLQLMTDAATGHSSISYGGLVAIVGGYILVDAGMFFGCQYLTQTTLNRMMAGLRQDLLGALFRQPTGVGRDTQALTTTYYNDFTTTLPIIRQEYLQGSVNVYRALWQFLIAVGMSVMIQPWLSLLILALCLPGLGVPFLQRRRLQRRKQAVLQQNQAVTQRLQDATQGLRTIQIFNVQRQLQRLFNHQSQRLWRVQNQDQWTRKTVSGVSQLLDNVLYLGTWVGGIYFVVRQTITLGQLVAFSQLMIFISEPIQSASGLLGDLVGGRTAARELEARLAVTPSNASQRQLAPLTQIAFNQVGYASKDVSILQGVSLTLQAQQHYVIVGKSGSGKSTLLNLPLSPGLSIAGTIQLNQHNLEEYSATSVAQRLGLLTQEVALFDDTIANNLSLYQEVAEPRLQAALRLVGLDRWATPEGVQQAISRQGTRLSGGERHRLAVARLWLQNKDFSFLDEPLTGLDPKTAHDLVQVFTTRWPTGWALVTHQYDATLFAAADQIIVVDAGRIVARGTQETAAVQHWLARLKLTEA</sequence>
<dbReference type="PANTHER" id="PTHR43394:SF1">
    <property type="entry name" value="ATP-BINDING CASSETTE SUB-FAMILY B MEMBER 10, MITOCHONDRIAL"/>
    <property type="match status" value="1"/>
</dbReference>
<dbReference type="EMBL" id="AZDT01000010">
    <property type="protein sequence ID" value="KRK77220.1"/>
    <property type="molecule type" value="Genomic_DNA"/>
</dbReference>
<keyword evidence="2 5" id="KW-0812">Transmembrane</keyword>
<dbReference type="SUPFAM" id="SSF90123">
    <property type="entry name" value="ABC transporter transmembrane region"/>
    <property type="match status" value="1"/>
</dbReference>
<dbReference type="InterPro" id="IPR011527">
    <property type="entry name" value="ABC1_TM_dom"/>
</dbReference>
<keyword evidence="8" id="KW-0067">ATP-binding</keyword>
<feature type="transmembrane region" description="Helical" evidence="5">
    <location>
        <begin position="55"/>
        <end position="80"/>
    </location>
</feature>
<dbReference type="PROSITE" id="PS50893">
    <property type="entry name" value="ABC_TRANSPORTER_2"/>
    <property type="match status" value="1"/>
</dbReference>
<name>A0A0R1K9N8_9LACO</name>
<keyword evidence="9" id="KW-1185">Reference proteome</keyword>
<dbReference type="GO" id="GO:0015421">
    <property type="term" value="F:ABC-type oligopeptide transporter activity"/>
    <property type="evidence" value="ECO:0007669"/>
    <property type="project" value="TreeGrafter"/>
</dbReference>
<gene>
    <name evidence="8" type="ORF">FD30_GL000582</name>
</gene>
<dbReference type="PROSITE" id="PS50929">
    <property type="entry name" value="ABC_TM1F"/>
    <property type="match status" value="1"/>
</dbReference>
<feature type="domain" description="ABC transporter" evidence="6">
    <location>
        <begin position="333"/>
        <end position="564"/>
    </location>
</feature>
<comment type="caution">
    <text evidence="8">The sequence shown here is derived from an EMBL/GenBank/DDBJ whole genome shotgun (WGS) entry which is preliminary data.</text>
</comment>
<dbReference type="GO" id="GO:0016887">
    <property type="term" value="F:ATP hydrolysis activity"/>
    <property type="evidence" value="ECO:0007669"/>
    <property type="project" value="InterPro"/>
</dbReference>
<feature type="domain" description="ABC transmembrane type-1" evidence="7">
    <location>
        <begin position="28"/>
        <end position="303"/>
    </location>
</feature>
<keyword evidence="4 5" id="KW-0472">Membrane</keyword>
<proteinExistence type="predicted"/>
<evidence type="ECO:0000259" key="7">
    <source>
        <dbReference type="PROSITE" id="PS50929"/>
    </source>
</evidence>
<dbReference type="Gene3D" id="1.20.1560.10">
    <property type="entry name" value="ABC transporter type 1, transmembrane domain"/>
    <property type="match status" value="1"/>
</dbReference>
<evidence type="ECO:0000256" key="1">
    <source>
        <dbReference type="ARBA" id="ARBA00004651"/>
    </source>
</evidence>
<evidence type="ECO:0000256" key="3">
    <source>
        <dbReference type="ARBA" id="ARBA00022989"/>
    </source>
</evidence>
<dbReference type="PATRIC" id="fig|1423773.3.peg.596"/>
<dbReference type="PANTHER" id="PTHR43394">
    <property type="entry name" value="ATP-DEPENDENT PERMEASE MDL1, MITOCHONDRIAL"/>
    <property type="match status" value="1"/>
</dbReference>
<keyword evidence="3 5" id="KW-1133">Transmembrane helix</keyword>
<evidence type="ECO:0000256" key="2">
    <source>
        <dbReference type="ARBA" id="ARBA00022692"/>
    </source>
</evidence>
<evidence type="ECO:0000256" key="5">
    <source>
        <dbReference type="SAM" id="Phobius"/>
    </source>
</evidence>
<dbReference type="Pfam" id="PF00664">
    <property type="entry name" value="ABC_membrane"/>
    <property type="match status" value="1"/>
</dbReference>
<feature type="transmembrane region" description="Helical" evidence="5">
    <location>
        <begin position="20"/>
        <end position="43"/>
    </location>
</feature>
<keyword evidence="8" id="KW-0547">Nucleotide-binding</keyword>
<dbReference type="InterPro" id="IPR027417">
    <property type="entry name" value="P-loop_NTPase"/>
</dbReference>
<protein>
    <submittedName>
        <fullName evidence="8">Abc transporter atp-binding and membrane spanning permease</fullName>
    </submittedName>
</protein>
<dbReference type="Gene3D" id="3.40.50.300">
    <property type="entry name" value="P-loop containing nucleotide triphosphate hydrolases"/>
    <property type="match status" value="1"/>
</dbReference>
<organism evidence="8 9">
    <name type="scientific">Levilactobacillus namurensis DSM 19117</name>
    <dbReference type="NCBI Taxonomy" id="1423773"/>
    <lineage>
        <taxon>Bacteria</taxon>
        <taxon>Bacillati</taxon>
        <taxon>Bacillota</taxon>
        <taxon>Bacilli</taxon>
        <taxon>Lactobacillales</taxon>
        <taxon>Lactobacillaceae</taxon>
        <taxon>Levilactobacillus</taxon>
    </lineage>
</organism>
<comment type="subcellular location">
    <subcellularLocation>
        <location evidence="1">Cell membrane</location>
        <topology evidence="1">Multi-pass membrane protein</topology>
    </subcellularLocation>
</comment>